<evidence type="ECO:0000256" key="8">
    <source>
        <dbReference type="ARBA" id="ARBA00022932"/>
    </source>
</evidence>
<keyword evidence="5" id="KW-0460">Magnesium</keyword>
<keyword evidence="1" id="KW-0540">Nuclease</keyword>
<dbReference type="InterPro" id="IPR001584">
    <property type="entry name" value="Integrase_cat-core"/>
</dbReference>
<reference evidence="12" key="1">
    <citation type="journal article" date="2013" name="Proc. Natl. Acad. Sci. U.S.A.">
        <title>Genome structure and metabolic features in the red seaweed Chondrus crispus shed light on evolution of the Archaeplastida.</title>
        <authorList>
            <person name="Collen J."/>
            <person name="Porcel B."/>
            <person name="Carre W."/>
            <person name="Ball S.G."/>
            <person name="Chaparro C."/>
            <person name="Tonon T."/>
            <person name="Barbeyron T."/>
            <person name="Michel G."/>
            <person name="Noel B."/>
            <person name="Valentin K."/>
            <person name="Elias M."/>
            <person name="Artiguenave F."/>
            <person name="Arun A."/>
            <person name="Aury J.M."/>
            <person name="Barbosa-Neto J.F."/>
            <person name="Bothwell J.H."/>
            <person name="Bouget F.Y."/>
            <person name="Brillet L."/>
            <person name="Cabello-Hurtado F."/>
            <person name="Capella-Gutierrez S."/>
            <person name="Charrier B."/>
            <person name="Cladiere L."/>
            <person name="Cock J.M."/>
            <person name="Coelho S.M."/>
            <person name="Colleoni C."/>
            <person name="Czjzek M."/>
            <person name="Da Silva C."/>
            <person name="Delage L."/>
            <person name="Denoeud F."/>
            <person name="Deschamps P."/>
            <person name="Dittami S.M."/>
            <person name="Gabaldon T."/>
            <person name="Gachon C.M."/>
            <person name="Groisillier A."/>
            <person name="Herve C."/>
            <person name="Jabbari K."/>
            <person name="Katinka M."/>
            <person name="Kloareg B."/>
            <person name="Kowalczyk N."/>
            <person name="Labadie K."/>
            <person name="Leblanc C."/>
            <person name="Lopez P.J."/>
            <person name="McLachlan D.H."/>
            <person name="Meslet-Cladiere L."/>
            <person name="Moustafa A."/>
            <person name="Nehr Z."/>
            <person name="Nyvall Collen P."/>
            <person name="Panaud O."/>
            <person name="Partensky F."/>
            <person name="Poulain J."/>
            <person name="Rensing S.A."/>
            <person name="Rousvoal S."/>
            <person name="Samson G."/>
            <person name="Symeonidi A."/>
            <person name="Weissenbach J."/>
            <person name="Zambounis A."/>
            <person name="Wincker P."/>
            <person name="Boyen C."/>
        </authorList>
    </citation>
    <scope>NUCLEOTIDE SEQUENCE [LARGE SCALE GENOMIC DNA]</scope>
    <source>
        <strain evidence="12">cv. Stackhouse</strain>
    </source>
</reference>
<name>R7QJ82_CHOCR</name>
<keyword evidence="2" id="KW-0479">Metal-binding</keyword>
<keyword evidence="3" id="KW-0255">Endonuclease</keyword>
<keyword evidence="6" id="KW-0229">DNA integration</keyword>
<dbReference type="Gramene" id="CDF37501">
    <property type="protein sequence ID" value="CDF37501"/>
    <property type="gene ID" value="CHC_T00005785001"/>
</dbReference>
<evidence type="ECO:0000259" key="10">
    <source>
        <dbReference type="PROSITE" id="PS50994"/>
    </source>
</evidence>
<dbReference type="AlphaFoldDB" id="R7QJ82"/>
<evidence type="ECO:0000256" key="5">
    <source>
        <dbReference type="ARBA" id="ARBA00022842"/>
    </source>
</evidence>
<dbReference type="Proteomes" id="UP000012073">
    <property type="component" value="Unassembled WGS sequence"/>
</dbReference>
<evidence type="ECO:0000256" key="1">
    <source>
        <dbReference type="ARBA" id="ARBA00022722"/>
    </source>
</evidence>
<evidence type="ECO:0000313" key="12">
    <source>
        <dbReference type="Proteomes" id="UP000012073"/>
    </source>
</evidence>
<keyword evidence="8" id="KW-0808">Transferase</keyword>
<dbReference type="GO" id="GO:0046872">
    <property type="term" value="F:metal ion binding"/>
    <property type="evidence" value="ECO:0007669"/>
    <property type="project" value="UniProtKB-KW"/>
</dbReference>
<evidence type="ECO:0000256" key="7">
    <source>
        <dbReference type="ARBA" id="ARBA00022918"/>
    </source>
</evidence>
<dbReference type="KEGG" id="ccp:CHC_T00005785001"/>
<dbReference type="InterPro" id="IPR012337">
    <property type="entry name" value="RNaseH-like_sf"/>
</dbReference>
<dbReference type="RefSeq" id="XP_005717372.1">
    <property type="nucleotide sequence ID" value="XM_005717315.1"/>
</dbReference>
<feature type="domain" description="Integrase catalytic" evidence="10">
    <location>
        <begin position="1"/>
        <end position="145"/>
    </location>
</feature>
<keyword evidence="4" id="KW-0378">Hydrolase</keyword>
<evidence type="ECO:0000256" key="4">
    <source>
        <dbReference type="ARBA" id="ARBA00022801"/>
    </source>
</evidence>
<dbReference type="GO" id="GO:0015074">
    <property type="term" value="P:DNA integration"/>
    <property type="evidence" value="ECO:0007669"/>
    <property type="project" value="UniProtKB-KW"/>
</dbReference>
<dbReference type="GO" id="GO:0003887">
    <property type="term" value="F:DNA-directed DNA polymerase activity"/>
    <property type="evidence" value="ECO:0007669"/>
    <property type="project" value="UniProtKB-KW"/>
</dbReference>
<evidence type="ECO:0000256" key="6">
    <source>
        <dbReference type="ARBA" id="ARBA00022908"/>
    </source>
</evidence>
<dbReference type="GO" id="GO:0016787">
    <property type="term" value="F:hydrolase activity"/>
    <property type="evidence" value="ECO:0007669"/>
    <property type="project" value="UniProtKB-KW"/>
</dbReference>
<evidence type="ECO:0000256" key="3">
    <source>
        <dbReference type="ARBA" id="ARBA00022759"/>
    </source>
</evidence>
<dbReference type="GO" id="GO:0003676">
    <property type="term" value="F:nucleic acid binding"/>
    <property type="evidence" value="ECO:0007669"/>
    <property type="project" value="InterPro"/>
</dbReference>
<keyword evidence="8" id="KW-0548">Nucleotidyltransferase</keyword>
<keyword evidence="7" id="KW-0695">RNA-directed DNA polymerase</keyword>
<evidence type="ECO:0000256" key="9">
    <source>
        <dbReference type="ARBA" id="ARBA00023172"/>
    </source>
</evidence>
<dbReference type="PANTHER" id="PTHR42648:SF11">
    <property type="entry name" value="TRANSPOSON TY4-P GAG-POL POLYPROTEIN"/>
    <property type="match status" value="1"/>
</dbReference>
<dbReference type="GeneID" id="17325087"/>
<dbReference type="GO" id="GO:0004519">
    <property type="term" value="F:endonuclease activity"/>
    <property type="evidence" value="ECO:0007669"/>
    <property type="project" value="UniProtKB-KW"/>
</dbReference>
<gene>
    <name evidence="11" type="ORF">CHC_T00005785001</name>
</gene>
<dbReference type="GO" id="GO:0003964">
    <property type="term" value="F:RNA-directed DNA polymerase activity"/>
    <property type="evidence" value="ECO:0007669"/>
    <property type="project" value="UniProtKB-KW"/>
</dbReference>
<dbReference type="InterPro" id="IPR036397">
    <property type="entry name" value="RNaseH_sf"/>
</dbReference>
<dbReference type="Pfam" id="PF00665">
    <property type="entry name" value="rve"/>
    <property type="match status" value="1"/>
</dbReference>
<keyword evidence="8" id="KW-0239">DNA-directed DNA polymerase</keyword>
<dbReference type="PANTHER" id="PTHR42648">
    <property type="entry name" value="TRANSPOSASE, PUTATIVE-RELATED"/>
    <property type="match status" value="1"/>
</dbReference>
<dbReference type="SUPFAM" id="SSF53098">
    <property type="entry name" value="Ribonuclease H-like"/>
    <property type="match status" value="1"/>
</dbReference>
<dbReference type="InterPro" id="IPR039537">
    <property type="entry name" value="Retrotran_Ty1/copia-like"/>
</dbReference>
<accession>R7QJ82</accession>
<sequence>MQRNKYFITLIDTATRYTFISFLAARSQVPHILTTSIEALARFLTKYPTIITTDNAKEYTAKYVQQFLAKRGIQFRPSTPYTPQENALAERINRTIMNSARAALAHSKLPPAYWEDAVRDAVFKYNISYHHAIQNIPYTLWHGTPPDIDKLLIFGQLGTVPILKTPKQKLQPRAQTVRYMYDIDPKHVKVYNLVTRTYQTVRTINFAPYDRNTDPTCTTAAAFSTKPKRHKIPNTITSTTTPPPPGFSLVVNKVFYHTRYAP</sequence>
<dbReference type="STRING" id="2769.R7QJ82"/>
<evidence type="ECO:0000256" key="2">
    <source>
        <dbReference type="ARBA" id="ARBA00022723"/>
    </source>
</evidence>
<dbReference type="EMBL" id="HG001844">
    <property type="protein sequence ID" value="CDF37501.1"/>
    <property type="molecule type" value="Genomic_DNA"/>
</dbReference>
<dbReference type="GO" id="GO:0006310">
    <property type="term" value="P:DNA recombination"/>
    <property type="evidence" value="ECO:0007669"/>
    <property type="project" value="UniProtKB-KW"/>
</dbReference>
<dbReference type="PROSITE" id="PS50994">
    <property type="entry name" value="INTEGRASE"/>
    <property type="match status" value="1"/>
</dbReference>
<keyword evidence="9" id="KW-0233">DNA recombination</keyword>
<dbReference type="OrthoDB" id="2783063at2759"/>
<organism evidence="11 12">
    <name type="scientific">Chondrus crispus</name>
    <name type="common">Carrageen Irish moss</name>
    <name type="synonym">Polymorpha crispa</name>
    <dbReference type="NCBI Taxonomy" id="2769"/>
    <lineage>
        <taxon>Eukaryota</taxon>
        <taxon>Rhodophyta</taxon>
        <taxon>Florideophyceae</taxon>
        <taxon>Rhodymeniophycidae</taxon>
        <taxon>Gigartinales</taxon>
        <taxon>Gigartinaceae</taxon>
        <taxon>Chondrus</taxon>
    </lineage>
</organism>
<dbReference type="PhylomeDB" id="R7QJ82"/>
<evidence type="ECO:0000313" key="11">
    <source>
        <dbReference type="EMBL" id="CDF37501.1"/>
    </source>
</evidence>
<dbReference type="Gene3D" id="3.30.420.10">
    <property type="entry name" value="Ribonuclease H-like superfamily/Ribonuclease H"/>
    <property type="match status" value="1"/>
</dbReference>
<proteinExistence type="predicted"/>
<keyword evidence="12" id="KW-1185">Reference proteome</keyword>
<protein>
    <recommendedName>
        <fullName evidence="10">Integrase catalytic domain-containing protein</fullName>
    </recommendedName>
</protein>